<sequence length="90" mass="10043">MKEIICEGCGQYESDCRCNAVPMRGEMGIEKYAENVCCPELVVVDCADTDEHKHLVCSYSGAILDNETVIDICIRDHSKCVLKGKLKDEQ</sequence>
<dbReference type="AlphaFoldDB" id="A0A6M3IWW2"/>
<gene>
    <name evidence="1" type="ORF">MM415B00927_0004</name>
</gene>
<organism evidence="1">
    <name type="scientific">viral metagenome</name>
    <dbReference type="NCBI Taxonomy" id="1070528"/>
    <lineage>
        <taxon>unclassified sequences</taxon>
        <taxon>metagenomes</taxon>
        <taxon>organismal metagenomes</taxon>
    </lineage>
</organism>
<proteinExistence type="predicted"/>
<accession>A0A6M3IWW2</accession>
<dbReference type="EMBL" id="MT141444">
    <property type="protein sequence ID" value="QJA61517.1"/>
    <property type="molecule type" value="Genomic_DNA"/>
</dbReference>
<protein>
    <submittedName>
        <fullName evidence="1">Uncharacterized protein</fullName>
    </submittedName>
</protein>
<name>A0A6M3IWW2_9ZZZZ</name>
<reference evidence="1" key="1">
    <citation type="submission" date="2020-03" db="EMBL/GenBank/DDBJ databases">
        <title>The deep terrestrial virosphere.</title>
        <authorList>
            <person name="Holmfeldt K."/>
            <person name="Nilsson E."/>
            <person name="Simone D."/>
            <person name="Lopez-Fernandez M."/>
            <person name="Wu X."/>
            <person name="de Brujin I."/>
            <person name="Lundin D."/>
            <person name="Andersson A."/>
            <person name="Bertilsson S."/>
            <person name="Dopson M."/>
        </authorList>
    </citation>
    <scope>NUCLEOTIDE SEQUENCE</scope>
    <source>
        <strain evidence="1">MM415B00927</strain>
    </source>
</reference>
<evidence type="ECO:0000313" key="1">
    <source>
        <dbReference type="EMBL" id="QJA61517.1"/>
    </source>
</evidence>